<dbReference type="FunFam" id="3.30.160.60:FF:000145">
    <property type="entry name" value="Zinc finger protein 574"/>
    <property type="match status" value="1"/>
</dbReference>
<evidence type="ECO:0000256" key="21">
    <source>
        <dbReference type="ARBA" id="ARBA00023306"/>
    </source>
</evidence>
<dbReference type="PANTHER" id="PTHR16515">
    <property type="entry name" value="PR DOMAIN ZINC FINGER PROTEIN"/>
    <property type="match status" value="1"/>
</dbReference>
<evidence type="ECO:0000256" key="5">
    <source>
        <dbReference type="ARBA" id="ARBA00012483"/>
    </source>
</evidence>
<dbReference type="FunFam" id="3.30.160.60:FF:001557">
    <property type="entry name" value="Transcription factor E4F1"/>
    <property type="match status" value="1"/>
</dbReference>
<dbReference type="GO" id="GO:0061630">
    <property type="term" value="F:ubiquitin protein ligase activity"/>
    <property type="evidence" value="ECO:0007669"/>
    <property type="project" value="UniProtKB-EC"/>
</dbReference>
<evidence type="ECO:0000256" key="20">
    <source>
        <dbReference type="ARBA" id="ARBA00023242"/>
    </source>
</evidence>
<proteinExistence type="predicted"/>
<keyword evidence="19" id="KW-0804">Transcription</keyword>
<reference evidence="28" key="1">
    <citation type="submission" date="2025-08" db="UniProtKB">
        <authorList>
            <consortium name="Ensembl"/>
        </authorList>
    </citation>
    <scope>IDENTIFICATION</scope>
</reference>
<keyword evidence="17" id="KW-0805">Transcription regulation</keyword>
<comment type="pathway">
    <text evidence="4">Protein modification; protein ubiquitination.</text>
</comment>
<evidence type="ECO:0000256" key="23">
    <source>
        <dbReference type="ARBA" id="ARBA00075006"/>
    </source>
</evidence>
<evidence type="ECO:0000256" key="13">
    <source>
        <dbReference type="ARBA" id="ARBA00022771"/>
    </source>
</evidence>
<feature type="domain" description="C2H2-type" evidence="27">
    <location>
        <begin position="50"/>
        <end position="77"/>
    </location>
</feature>
<keyword evidence="20" id="KW-0539">Nucleus</keyword>
<keyword evidence="13 26" id="KW-0863">Zinc-finger</keyword>
<dbReference type="Pfam" id="PF13894">
    <property type="entry name" value="zf-C2H2_4"/>
    <property type="match status" value="1"/>
</dbReference>
<keyword evidence="6" id="KW-0963">Cytoplasm</keyword>
<evidence type="ECO:0000256" key="8">
    <source>
        <dbReference type="ARBA" id="ARBA00022604"/>
    </source>
</evidence>
<keyword evidence="11" id="KW-0479">Metal-binding</keyword>
<keyword evidence="12" id="KW-0677">Repeat</keyword>
<comment type="catalytic activity">
    <reaction evidence="1">
        <text>S-ubiquitinyl-[E2 ubiquitin-conjugating enzyme]-L-cysteine + [acceptor protein]-L-lysine = [E2 ubiquitin-conjugating enzyme]-L-cysteine + N(6)-ubiquitinyl-[acceptor protein]-L-lysine.</text>
        <dbReference type="EC" id="2.3.2.27"/>
    </reaction>
</comment>
<evidence type="ECO:0000256" key="15">
    <source>
        <dbReference type="ARBA" id="ARBA00022786"/>
    </source>
</evidence>
<keyword evidence="9" id="KW-0132">Cell division</keyword>
<feature type="domain" description="C2H2-type" evidence="27">
    <location>
        <begin position="161"/>
        <end position="188"/>
    </location>
</feature>
<evidence type="ECO:0000256" key="25">
    <source>
        <dbReference type="ARBA" id="ARBA00083844"/>
    </source>
</evidence>
<evidence type="ECO:0000256" key="2">
    <source>
        <dbReference type="ARBA" id="ARBA00004496"/>
    </source>
</evidence>
<dbReference type="Proteomes" id="UP000694621">
    <property type="component" value="Unplaced"/>
</dbReference>
<dbReference type="Ensembl" id="ENSAMXT00005002541.1">
    <property type="protein sequence ID" value="ENSAMXP00005002290.1"/>
    <property type="gene ID" value="ENSAMXG00005001228.1"/>
</dbReference>
<evidence type="ECO:0000313" key="29">
    <source>
        <dbReference type="Proteomes" id="UP000694621"/>
    </source>
</evidence>
<dbReference type="GO" id="GO:0045944">
    <property type="term" value="P:positive regulation of transcription by RNA polymerase II"/>
    <property type="evidence" value="ECO:0007669"/>
    <property type="project" value="UniProtKB-ARBA"/>
</dbReference>
<evidence type="ECO:0000256" key="12">
    <source>
        <dbReference type="ARBA" id="ARBA00022737"/>
    </source>
</evidence>
<evidence type="ECO:0000256" key="4">
    <source>
        <dbReference type="ARBA" id="ARBA00004906"/>
    </source>
</evidence>
<protein>
    <recommendedName>
        <fullName evidence="22">Transcription factor E4F1</fullName>
        <ecNumber evidence="5">2.3.2.27</ecNumber>
    </recommendedName>
    <alternativeName>
        <fullName evidence="23">Putative E3 ubiquitin-protein ligase E4F1</fullName>
    </alternativeName>
    <alternativeName>
        <fullName evidence="25">RING-type E3 ubiquitin transferase E4F1</fullName>
    </alternativeName>
    <alternativeName>
        <fullName evidence="24">Transcription factor E4F</fullName>
    </alternativeName>
</protein>
<feature type="domain" description="C2H2-type" evidence="27">
    <location>
        <begin position="133"/>
        <end position="160"/>
    </location>
</feature>
<dbReference type="GO" id="GO:0005737">
    <property type="term" value="C:cytoplasm"/>
    <property type="evidence" value="ECO:0007669"/>
    <property type="project" value="UniProtKB-SubCell"/>
</dbReference>
<keyword evidence="15" id="KW-0833">Ubl conjugation pathway</keyword>
<dbReference type="EC" id="2.3.2.27" evidence="5"/>
<dbReference type="InterPro" id="IPR036236">
    <property type="entry name" value="Znf_C2H2_sf"/>
</dbReference>
<name>A0A8B9J516_ASTMX</name>
<dbReference type="GO" id="GO:0008270">
    <property type="term" value="F:zinc ion binding"/>
    <property type="evidence" value="ECO:0007669"/>
    <property type="project" value="UniProtKB-KW"/>
</dbReference>
<organism evidence="28 29">
    <name type="scientific">Astyanax mexicanus</name>
    <name type="common">Blind cave fish</name>
    <name type="synonym">Astyanax fasciatus mexicanus</name>
    <dbReference type="NCBI Taxonomy" id="7994"/>
    <lineage>
        <taxon>Eukaryota</taxon>
        <taxon>Metazoa</taxon>
        <taxon>Chordata</taxon>
        <taxon>Craniata</taxon>
        <taxon>Vertebrata</taxon>
        <taxon>Euteleostomi</taxon>
        <taxon>Actinopterygii</taxon>
        <taxon>Neopterygii</taxon>
        <taxon>Teleostei</taxon>
        <taxon>Ostariophysi</taxon>
        <taxon>Characiformes</taxon>
        <taxon>Characoidei</taxon>
        <taxon>Acestrorhamphidae</taxon>
        <taxon>Acestrorhamphinae</taxon>
        <taxon>Astyanax</taxon>
    </lineage>
</organism>
<dbReference type="Gene3D" id="3.30.160.60">
    <property type="entry name" value="Classic Zinc Finger"/>
    <property type="match status" value="5"/>
</dbReference>
<keyword evidence="21" id="KW-0131">Cell cycle</keyword>
<evidence type="ECO:0000256" key="24">
    <source>
        <dbReference type="ARBA" id="ARBA00076827"/>
    </source>
</evidence>
<dbReference type="FunFam" id="3.30.160.60:FF:000702">
    <property type="entry name" value="Transcription factor E4F1 isoform 1"/>
    <property type="match status" value="1"/>
</dbReference>
<dbReference type="PROSITE" id="PS00028">
    <property type="entry name" value="ZINC_FINGER_C2H2_1"/>
    <property type="match status" value="3"/>
</dbReference>
<dbReference type="PROSITE" id="PS50157">
    <property type="entry name" value="ZINC_FINGER_C2H2_2"/>
    <property type="match status" value="5"/>
</dbReference>
<evidence type="ECO:0000256" key="16">
    <source>
        <dbReference type="ARBA" id="ARBA00022833"/>
    </source>
</evidence>
<evidence type="ECO:0000256" key="14">
    <source>
        <dbReference type="ARBA" id="ARBA00022776"/>
    </source>
</evidence>
<evidence type="ECO:0000256" key="7">
    <source>
        <dbReference type="ARBA" id="ARBA00022491"/>
    </source>
</evidence>
<evidence type="ECO:0000256" key="17">
    <source>
        <dbReference type="ARBA" id="ARBA00023015"/>
    </source>
</evidence>
<keyword evidence="10" id="KW-0808">Transferase</keyword>
<evidence type="ECO:0000256" key="11">
    <source>
        <dbReference type="ARBA" id="ARBA00022723"/>
    </source>
</evidence>
<evidence type="ECO:0000259" key="27">
    <source>
        <dbReference type="PROSITE" id="PS50157"/>
    </source>
</evidence>
<dbReference type="GO" id="GO:0051301">
    <property type="term" value="P:cell division"/>
    <property type="evidence" value="ECO:0007669"/>
    <property type="project" value="UniProtKB-KW"/>
</dbReference>
<dbReference type="SMART" id="SM00355">
    <property type="entry name" value="ZnF_C2H2"/>
    <property type="match status" value="6"/>
</dbReference>
<keyword evidence="14" id="KW-0498">Mitosis</keyword>
<evidence type="ECO:0000256" key="19">
    <source>
        <dbReference type="ARBA" id="ARBA00023163"/>
    </source>
</evidence>
<dbReference type="GO" id="GO:0003677">
    <property type="term" value="F:DNA binding"/>
    <property type="evidence" value="ECO:0007669"/>
    <property type="project" value="UniProtKB-KW"/>
</dbReference>
<keyword evidence="8" id="KW-0341">Growth regulation</keyword>
<dbReference type="PANTHER" id="PTHR16515:SF49">
    <property type="entry name" value="GASTRULA ZINC FINGER PROTEIN XLCGF49.1-LIKE-RELATED"/>
    <property type="match status" value="1"/>
</dbReference>
<evidence type="ECO:0000256" key="26">
    <source>
        <dbReference type="PROSITE-ProRule" id="PRU00042"/>
    </source>
</evidence>
<dbReference type="Pfam" id="PF00096">
    <property type="entry name" value="zf-C2H2"/>
    <property type="match status" value="2"/>
</dbReference>
<evidence type="ECO:0000313" key="28">
    <source>
        <dbReference type="Ensembl" id="ENSAMXP00005002290.1"/>
    </source>
</evidence>
<dbReference type="GO" id="GO:0005654">
    <property type="term" value="C:nucleoplasm"/>
    <property type="evidence" value="ECO:0007669"/>
    <property type="project" value="UniProtKB-SubCell"/>
</dbReference>
<evidence type="ECO:0000256" key="1">
    <source>
        <dbReference type="ARBA" id="ARBA00000900"/>
    </source>
</evidence>
<comment type="subcellular location">
    <subcellularLocation>
        <location evidence="2">Cytoplasm</location>
    </subcellularLocation>
    <subcellularLocation>
        <location evidence="3">Nucleus</location>
        <location evidence="3">Nucleoplasm</location>
    </subcellularLocation>
</comment>
<feature type="domain" description="C2H2-type" evidence="27">
    <location>
        <begin position="255"/>
        <end position="275"/>
    </location>
</feature>
<feature type="domain" description="C2H2-type" evidence="27">
    <location>
        <begin position="227"/>
        <end position="254"/>
    </location>
</feature>
<evidence type="ECO:0000256" key="3">
    <source>
        <dbReference type="ARBA" id="ARBA00004642"/>
    </source>
</evidence>
<accession>A0A8B9J516</accession>
<evidence type="ECO:0000256" key="22">
    <source>
        <dbReference type="ARBA" id="ARBA00067631"/>
    </source>
</evidence>
<dbReference type="SUPFAM" id="SSF57667">
    <property type="entry name" value="beta-beta-alpha zinc fingers"/>
    <property type="match status" value="3"/>
</dbReference>
<dbReference type="AlphaFoldDB" id="A0A8B9J516"/>
<dbReference type="InterPro" id="IPR050331">
    <property type="entry name" value="Zinc_finger"/>
</dbReference>
<keyword evidence="16" id="KW-0862">Zinc</keyword>
<evidence type="ECO:0000256" key="10">
    <source>
        <dbReference type="ARBA" id="ARBA00022679"/>
    </source>
</evidence>
<sequence>DTKAPLFLASNSVDCIKYELLCQWYYITILNCFIVCLNSGNWFPTEEDVHKCGRCGEEFSSLDAFIQHKLSRSCRRPVHDPKVIPAYIQNVLCHFLQCPQLNLFHIFLTLPILIVLSCKLGQGLPFSAGYKPFKCLTCQKEFLTGYMLKKHMEMHVSDRRYKCGECGKLFKAIGHVREHMRAHSSDRPHHCSYCEKSYKTKIDCLAVILFQNALQVHQRTHGEDKPFVCPHCSRGFREKGALVRHIRHHTGEKPFKCSKCGRGFAEHGTLNRHLRSKGRTLYNVAATIITDDPHTVLVEFSSVVADTQEYIIGTPADEADQGEEVSIIQDGHNQMDSHIMKVVQQIVSQSHGSHQIIVRNVGANESPSVSDCGDTITIATPESLTEQVAMTLANAIGDGTILTTSTTEGAVETQHATVTMVAAEDVELMQQQEQYVIASPDDMEIQTVVVV</sequence>
<dbReference type="InterPro" id="IPR013087">
    <property type="entry name" value="Znf_C2H2_type"/>
</dbReference>
<evidence type="ECO:0000256" key="18">
    <source>
        <dbReference type="ARBA" id="ARBA00023125"/>
    </source>
</evidence>
<keyword evidence="18" id="KW-0238">DNA-binding</keyword>
<evidence type="ECO:0000256" key="6">
    <source>
        <dbReference type="ARBA" id="ARBA00022490"/>
    </source>
</evidence>
<evidence type="ECO:0000256" key="9">
    <source>
        <dbReference type="ARBA" id="ARBA00022618"/>
    </source>
</evidence>
<keyword evidence="7" id="KW-0678">Repressor</keyword>